<keyword evidence="1" id="KW-0812">Transmembrane</keyword>
<gene>
    <name evidence="2" type="ORF">EX30DRAFT_161394</name>
</gene>
<evidence type="ECO:0000256" key="1">
    <source>
        <dbReference type="SAM" id="Phobius"/>
    </source>
</evidence>
<proteinExistence type="predicted"/>
<sequence length="161" mass="18480">MMRMGRGMSGGYYVFRLFPCFLSFFSSLILGFAGCAWVGICSVVCLSACLHASSSPLVLFFIVFFFMPWFLFSRLVYLLFFGVVIFRLFFSFLFFSFLFFFFFFFFFFVMHPASSIATSLTSLPLSLSLLSLLLDQPILIFIHPSIHLPDLSTIPTSMPRL</sequence>
<dbReference type="AlphaFoldDB" id="A0A4S2MMC8"/>
<keyword evidence="1" id="KW-1133">Transmembrane helix</keyword>
<dbReference type="PROSITE" id="PS51257">
    <property type="entry name" value="PROKAR_LIPOPROTEIN"/>
    <property type="match status" value="1"/>
</dbReference>
<evidence type="ECO:0000313" key="3">
    <source>
        <dbReference type="Proteomes" id="UP000298138"/>
    </source>
</evidence>
<keyword evidence="1" id="KW-0472">Membrane</keyword>
<protein>
    <submittedName>
        <fullName evidence="2">Uncharacterized protein</fullName>
    </submittedName>
</protein>
<name>A0A4S2MMC8_9PEZI</name>
<dbReference type="EMBL" id="ML220143">
    <property type="protein sequence ID" value="TGZ78251.1"/>
    <property type="molecule type" value="Genomic_DNA"/>
</dbReference>
<feature type="transmembrane region" description="Helical" evidence="1">
    <location>
        <begin position="57"/>
        <end position="81"/>
    </location>
</feature>
<accession>A0A4S2MMC8</accession>
<dbReference type="InParanoid" id="A0A4S2MMC8"/>
<organism evidence="2 3">
    <name type="scientific">Ascodesmis nigricans</name>
    <dbReference type="NCBI Taxonomy" id="341454"/>
    <lineage>
        <taxon>Eukaryota</taxon>
        <taxon>Fungi</taxon>
        <taxon>Dikarya</taxon>
        <taxon>Ascomycota</taxon>
        <taxon>Pezizomycotina</taxon>
        <taxon>Pezizomycetes</taxon>
        <taxon>Pezizales</taxon>
        <taxon>Ascodesmidaceae</taxon>
        <taxon>Ascodesmis</taxon>
    </lineage>
</organism>
<feature type="transmembrane region" description="Helical" evidence="1">
    <location>
        <begin position="88"/>
        <end position="110"/>
    </location>
</feature>
<evidence type="ECO:0000313" key="2">
    <source>
        <dbReference type="EMBL" id="TGZ78251.1"/>
    </source>
</evidence>
<keyword evidence="3" id="KW-1185">Reference proteome</keyword>
<dbReference type="Proteomes" id="UP000298138">
    <property type="component" value="Unassembled WGS sequence"/>
</dbReference>
<reference evidence="2 3" key="1">
    <citation type="submission" date="2019-04" db="EMBL/GenBank/DDBJ databases">
        <title>Comparative genomics and transcriptomics to analyze fruiting body development in filamentous ascomycetes.</title>
        <authorList>
            <consortium name="DOE Joint Genome Institute"/>
            <person name="Lutkenhaus R."/>
            <person name="Traeger S."/>
            <person name="Breuer J."/>
            <person name="Kuo A."/>
            <person name="Lipzen A."/>
            <person name="Pangilinan J."/>
            <person name="Dilworth D."/>
            <person name="Sandor L."/>
            <person name="Poggeler S."/>
            <person name="Barry K."/>
            <person name="Grigoriev I.V."/>
            <person name="Nowrousian M."/>
        </authorList>
    </citation>
    <scope>NUCLEOTIDE SEQUENCE [LARGE SCALE GENOMIC DNA]</scope>
    <source>
        <strain evidence="2 3">CBS 389.68</strain>
    </source>
</reference>